<keyword evidence="4 8" id="KW-0812">Transmembrane</keyword>
<protein>
    <recommendedName>
        <fullName evidence="11">DUF2029 domain-containing protein</fullName>
    </recommendedName>
</protein>
<feature type="transmembrane region" description="Helical" evidence="8">
    <location>
        <begin position="158"/>
        <end position="176"/>
    </location>
</feature>
<organism evidence="9 10">
    <name type="scientific">Vulgatibacter incomptus</name>
    <dbReference type="NCBI Taxonomy" id="1391653"/>
    <lineage>
        <taxon>Bacteria</taxon>
        <taxon>Pseudomonadati</taxon>
        <taxon>Myxococcota</taxon>
        <taxon>Myxococcia</taxon>
        <taxon>Myxococcales</taxon>
        <taxon>Cystobacterineae</taxon>
        <taxon>Vulgatibacteraceae</taxon>
        <taxon>Vulgatibacter</taxon>
    </lineage>
</organism>
<keyword evidence="5 8" id="KW-1133">Transmembrane helix</keyword>
<evidence type="ECO:0000313" key="9">
    <source>
        <dbReference type="EMBL" id="AKU89813.1"/>
    </source>
</evidence>
<feature type="transmembrane region" description="Helical" evidence="8">
    <location>
        <begin position="6"/>
        <end position="25"/>
    </location>
</feature>
<feature type="transmembrane region" description="Helical" evidence="8">
    <location>
        <begin position="108"/>
        <end position="128"/>
    </location>
</feature>
<evidence type="ECO:0000256" key="5">
    <source>
        <dbReference type="ARBA" id="ARBA00022989"/>
    </source>
</evidence>
<keyword evidence="2" id="KW-1003">Cell membrane</keyword>
<feature type="transmembrane region" description="Helical" evidence="8">
    <location>
        <begin position="386"/>
        <end position="404"/>
    </location>
</feature>
<evidence type="ECO:0000256" key="3">
    <source>
        <dbReference type="ARBA" id="ARBA00022679"/>
    </source>
</evidence>
<feature type="transmembrane region" description="Helical" evidence="8">
    <location>
        <begin position="210"/>
        <end position="229"/>
    </location>
</feature>
<name>A0A0K1P8F8_9BACT</name>
<dbReference type="OrthoDB" id="10019253at2"/>
<evidence type="ECO:0000256" key="8">
    <source>
        <dbReference type="SAM" id="Phobius"/>
    </source>
</evidence>
<evidence type="ECO:0008006" key="11">
    <source>
        <dbReference type="Google" id="ProtNLM"/>
    </source>
</evidence>
<reference evidence="9 10" key="1">
    <citation type="submission" date="2015-08" db="EMBL/GenBank/DDBJ databases">
        <authorList>
            <person name="Babu N.S."/>
            <person name="Beckwith C.J."/>
            <person name="Beseler K.G."/>
            <person name="Brison A."/>
            <person name="Carone J.V."/>
            <person name="Caskin T.P."/>
            <person name="Diamond M."/>
            <person name="Durham M.E."/>
            <person name="Foxe J.M."/>
            <person name="Go M."/>
            <person name="Henderson B.A."/>
            <person name="Jones I.B."/>
            <person name="McGettigan J.A."/>
            <person name="Micheletti S.J."/>
            <person name="Nasrallah M.E."/>
            <person name="Ortiz D."/>
            <person name="Piller C.R."/>
            <person name="Privatt S.R."/>
            <person name="Schneider S.L."/>
            <person name="Sharp S."/>
            <person name="Smith T.C."/>
            <person name="Stanton J.D."/>
            <person name="Ullery H.E."/>
            <person name="Wilson R.J."/>
            <person name="Serrano M.G."/>
            <person name="Buck G."/>
            <person name="Lee V."/>
            <person name="Wang Y."/>
            <person name="Carvalho R."/>
            <person name="Voegtly L."/>
            <person name="Shi R."/>
            <person name="Duckworth R."/>
            <person name="Johnson A."/>
            <person name="Loviza R."/>
            <person name="Walstead R."/>
            <person name="Shah Z."/>
            <person name="Kiflezghi M."/>
            <person name="Wade K."/>
            <person name="Ball S.L."/>
            <person name="Bradley K.W."/>
            <person name="Asai D.J."/>
            <person name="Bowman C.A."/>
            <person name="Russell D.A."/>
            <person name="Pope W.H."/>
            <person name="Jacobs-Sera D."/>
            <person name="Hendrix R.W."/>
            <person name="Hatfull G.F."/>
        </authorList>
    </citation>
    <scope>NUCLEOTIDE SEQUENCE [LARGE SCALE GENOMIC DNA]</scope>
    <source>
        <strain evidence="9 10">DSM 27710</strain>
    </source>
</reference>
<dbReference type="GO" id="GO:0005886">
    <property type="term" value="C:plasma membrane"/>
    <property type="evidence" value="ECO:0007669"/>
    <property type="project" value="UniProtKB-SubCell"/>
</dbReference>
<sequence length="425" mass="46307">MGRWFLAAALVIHLAVVFGIARVAIERQRDKPAGHPTPMKLFNDVVHRVGPGADFFALYHAAVALERDGKIYGGGNDRITPPYYVYRYLPILAQTAGRLARLLPPWSAYLVWLAIIEGLLAVCLVVTLRLFPGSVGAWLCSLWLLYTPHWLELWMGQFSFVTGALVFIAGALLASGRPKRSLVPWIAGVGVKIYPLVLLPLLWRKRVLPLAALVLAALVLANLPGFLYLPDAWSTFSDANLAPAERLHVNAGHYGLSYVFHLAAVKGFALRDGVWPIVYRAVSLLALGGAALAVARRRDPPVLASIALLMLAHQVSYKHVWEHHYSMVLPMGILLLRHHLGEPRVAWTIVASLIVMALPTPFALWDRPGGDPTGGWTLFQQIAVPAAKALPALVLYVVALRALLRPVPSTAESPSLSVAEVASAP</sequence>
<dbReference type="AlphaFoldDB" id="A0A0K1P8F8"/>
<evidence type="ECO:0000256" key="4">
    <source>
        <dbReference type="ARBA" id="ARBA00022692"/>
    </source>
</evidence>
<gene>
    <name evidence="9" type="ORF">AKJ08_0200</name>
</gene>
<dbReference type="Proteomes" id="UP000055590">
    <property type="component" value="Chromosome"/>
</dbReference>
<evidence type="ECO:0000256" key="1">
    <source>
        <dbReference type="ARBA" id="ARBA00004651"/>
    </source>
</evidence>
<keyword evidence="3" id="KW-0808">Transferase</keyword>
<dbReference type="Pfam" id="PF09594">
    <property type="entry name" value="GT87"/>
    <property type="match status" value="1"/>
</dbReference>
<keyword evidence="6 8" id="KW-0472">Membrane</keyword>
<dbReference type="GO" id="GO:0016758">
    <property type="term" value="F:hexosyltransferase activity"/>
    <property type="evidence" value="ECO:0007669"/>
    <property type="project" value="InterPro"/>
</dbReference>
<evidence type="ECO:0000313" key="10">
    <source>
        <dbReference type="Proteomes" id="UP000055590"/>
    </source>
</evidence>
<dbReference type="RefSeq" id="WP_050724350.1">
    <property type="nucleotide sequence ID" value="NZ_CP012332.1"/>
</dbReference>
<dbReference type="InterPro" id="IPR018584">
    <property type="entry name" value="GT87"/>
</dbReference>
<dbReference type="EMBL" id="CP012332">
    <property type="protein sequence ID" value="AKU89813.1"/>
    <property type="molecule type" value="Genomic_DNA"/>
</dbReference>
<evidence type="ECO:0000256" key="2">
    <source>
        <dbReference type="ARBA" id="ARBA00022475"/>
    </source>
</evidence>
<feature type="transmembrane region" description="Helical" evidence="8">
    <location>
        <begin position="345"/>
        <end position="365"/>
    </location>
</feature>
<evidence type="ECO:0000256" key="6">
    <source>
        <dbReference type="ARBA" id="ARBA00023136"/>
    </source>
</evidence>
<comment type="subcellular location">
    <subcellularLocation>
        <location evidence="1">Cell membrane</location>
        <topology evidence="1">Multi-pass membrane protein</topology>
    </subcellularLocation>
</comment>
<keyword evidence="10" id="KW-1185">Reference proteome</keyword>
<proteinExistence type="inferred from homology"/>
<dbReference type="STRING" id="1391653.AKJ08_0200"/>
<accession>A0A0K1P8F8</accession>
<feature type="transmembrane region" description="Helical" evidence="8">
    <location>
        <begin position="182"/>
        <end position="203"/>
    </location>
</feature>
<comment type="similarity">
    <text evidence="7">Belongs to the glycosyltransferase 87 family.</text>
</comment>
<dbReference type="KEGG" id="vin:AKJ08_0200"/>
<evidence type="ECO:0000256" key="7">
    <source>
        <dbReference type="ARBA" id="ARBA00024033"/>
    </source>
</evidence>